<dbReference type="SUPFAM" id="SSF55874">
    <property type="entry name" value="ATPase domain of HSP90 chaperone/DNA topoisomerase II/histidine kinase"/>
    <property type="match status" value="1"/>
</dbReference>
<dbReference type="InterPro" id="IPR003594">
    <property type="entry name" value="HATPase_dom"/>
</dbReference>
<dbReference type="InterPro" id="IPR050267">
    <property type="entry name" value="Anti-sigma-factor_SerPK"/>
</dbReference>
<protein>
    <submittedName>
        <fullName evidence="4">ATP-binding protein</fullName>
    </submittedName>
</protein>
<dbReference type="Pfam" id="PF13581">
    <property type="entry name" value="HATPase_c_2"/>
    <property type="match status" value="1"/>
</dbReference>
<dbReference type="PANTHER" id="PTHR35526:SF3">
    <property type="entry name" value="ANTI-SIGMA-F FACTOR RSBW"/>
    <property type="match status" value="1"/>
</dbReference>
<name>A0ABT4S4C3_9ACTN</name>
<evidence type="ECO:0000256" key="2">
    <source>
        <dbReference type="SAM" id="MobiDB-lite"/>
    </source>
</evidence>
<dbReference type="InterPro" id="IPR036890">
    <property type="entry name" value="HATPase_C_sf"/>
</dbReference>
<dbReference type="GO" id="GO:0005524">
    <property type="term" value="F:ATP binding"/>
    <property type="evidence" value="ECO:0007669"/>
    <property type="project" value="UniProtKB-KW"/>
</dbReference>
<dbReference type="Proteomes" id="UP001144036">
    <property type="component" value="Unassembled WGS sequence"/>
</dbReference>
<keyword evidence="1" id="KW-0723">Serine/threonine-protein kinase</keyword>
<organism evidence="4 5">
    <name type="scientific">Nonomuraea corallina</name>
    <dbReference type="NCBI Taxonomy" id="2989783"/>
    <lineage>
        <taxon>Bacteria</taxon>
        <taxon>Bacillati</taxon>
        <taxon>Actinomycetota</taxon>
        <taxon>Actinomycetes</taxon>
        <taxon>Streptosporangiales</taxon>
        <taxon>Streptosporangiaceae</taxon>
        <taxon>Nonomuraea</taxon>
    </lineage>
</organism>
<keyword evidence="1" id="KW-0808">Transferase</keyword>
<dbReference type="CDD" id="cd16936">
    <property type="entry name" value="HATPase_RsbW-like"/>
    <property type="match status" value="1"/>
</dbReference>
<keyword evidence="4" id="KW-0547">Nucleotide-binding</keyword>
<accession>A0ABT4S4C3</accession>
<dbReference type="Gene3D" id="3.30.565.10">
    <property type="entry name" value="Histidine kinase-like ATPase, C-terminal domain"/>
    <property type="match status" value="1"/>
</dbReference>
<keyword evidence="5" id="KW-1185">Reference proteome</keyword>
<feature type="domain" description="Histidine kinase/HSP90-like ATPase" evidence="3">
    <location>
        <begin position="8"/>
        <end position="122"/>
    </location>
</feature>
<sequence>MRITLRFDERSLARTRHVLRRAARAHGLDGIRLDDFLLAADECVVNAVRHGGGGGRVVLWCADGVLRCEISDQGPGIPERVLAGTSLPSSAAPGGRGIWLTRRLADEAEFVTGPGGTVVRLAMRVSPPSRPGPVEAARPSPSRA</sequence>
<feature type="region of interest" description="Disordered" evidence="2">
    <location>
        <begin position="124"/>
        <end position="144"/>
    </location>
</feature>
<evidence type="ECO:0000313" key="5">
    <source>
        <dbReference type="Proteomes" id="UP001144036"/>
    </source>
</evidence>
<keyword evidence="1" id="KW-0418">Kinase</keyword>
<gene>
    <name evidence="4" type="ORF">OUY22_01435</name>
</gene>
<proteinExistence type="predicted"/>
<dbReference type="RefSeq" id="WP_270152840.1">
    <property type="nucleotide sequence ID" value="NZ_JAPNNL010000003.1"/>
</dbReference>
<keyword evidence="4" id="KW-0067">ATP-binding</keyword>
<evidence type="ECO:0000256" key="1">
    <source>
        <dbReference type="ARBA" id="ARBA00022527"/>
    </source>
</evidence>
<reference evidence="4" key="1">
    <citation type="submission" date="2022-11" db="EMBL/GenBank/DDBJ databases">
        <title>Nonomuraea corallina sp. nov., a new species of the genus Nonomuraea isolated from sea side sediment in Thai sea.</title>
        <authorList>
            <person name="Ngamcharungchit C."/>
            <person name="Matsumoto A."/>
            <person name="Suriyachadkun C."/>
            <person name="Panbangred W."/>
            <person name="Inahashi Y."/>
            <person name="Intra B."/>
        </authorList>
    </citation>
    <scope>NUCLEOTIDE SEQUENCE</scope>
    <source>
        <strain evidence="4">MCN248</strain>
    </source>
</reference>
<dbReference type="EMBL" id="JAPNNL010000003">
    <property type="protein sequence ID" value="MDA0632062.1"/>
    <property type="molecule type" value="Genomic_DNA"/>
</dbReference>
<comment type="caution">
    <text evidence="4">The sequence shown here is derived from an EMBL/GenBank/DDBJ whole genome shotgun (WGS) entry which is preliminary data.</text>
</comment>
<dbReference type="PANTHER" id="PTHR35526">
    <property type="entry name" value="ANTI-SIGMA-F FACTOR RSBW-RELATED"/>
    <property type="match status" value="1"/>
</dbReference>
<evidence type="ECO:0000313" key="4">
    <source>
        <dbReference type="EMBL" id="MDA0632062.1"/>
    </source>
</evidence>
<evidence type="ECO:0000259" key="3">
    <source>
        <dbReference type="Pfam" id="PF13581"/>
    </source>
</evidence>